<name>A0ACC0UPT6_9AGAM</name>
<evidence type="ECO:0000313" key="1">
    <source>
        <dbReference type="EMBL" id="KAI9513517.1"/>
    </source>
</evidence>
<sequence>MLLFGVVATITKRLALIRIFAFLSAVVTVIIIASGLLRTIVHFMLKDALISECTALATGQDVFIHWGFWGSDTHEQLTASQASQFCHKAWDHDSFSEIFWLLCEIVFMPLFTFLAFSYARQESALGAARNDLPRTYAPAYATGPAYAAGNESTITLPEVAYDQQYPPPPGSPPPFDKSLPAYGLPAYGEEADKKDTDSMRTAVAEDPFDHIEGYPRR</sequence>
<protein>
    <submittedName>
        <fullName evidence="1">Uncharacterized protein</fullName>
    </submittedName>
</protein>
<accession>A0ACC0UPT6</accession>
<organism evidence="1 2">
    <name type="scientific">Russula earlei</name>
    <dbReference type="NCBI Taxonomy" id="71964"/>
    <lineage>
        <taxon>Eukaryota</taxon>
        <taxon>Fungi</taxon>
        <taxon>Dikarya</taxon>
        <taxon>Basidiomycota</taxon>
        <taxon>Agaricomycotina</taxon>
        <taxon>Agaricomycetes</taxon>
        <taxon>Russulales</taxon>
        <taxon>Russulaceae</taxon>
        <taxon>Russula</taxon>
    </lineage>
</organism>
<dbReference type="EMBL" id="JAGFNK010000001">
    <property type="protein sequence ID" value="KAI9513517.1"/>
    <property type="molecule type" value="Genomic_DNA"/>
</dbReference>
<evidence type="ECO:0000313" key="2">
    <source>
        <dbReference type="Proteomes" id="UP001207468"/>
    </source>
</evidence>
<reference evidence="1" key="1">
    <citation type="submission" date="2021-03" db="EMBL/GenBank/DDBJ databases">
        <title>Evolutionary priming and transition to the ectomycorrhizal habit in an iconic lineage of mushroom-forming fungi: is preadaptation a requirement?</title>
        <authorList>
            <consortium name="DOE Joint Genome Institute"/>
            <person name="Looney B.P."/>
            <person name="Miyauchi S."/>
            <person name="Morin E."/>
            <person name="Drula E."/>
            <person name="Courty P.E."/>
            <person name="Chicoki N."/>
            <person name="Fauchery L."/>
            <person name="Kohler A."/>
            <person name="Kuo A."/>
            <person name="LaButti K."/>
            <person name="Pangilinan J."/>
            <person name="Lipzen A."/>
            <person name="Riley R."/>
            <person name="Andreopoulos W."/>
            <person name="He G."/>
            <person name="Johnson J."/>
            <person name="Barry K.W."/>
            <person name="Grigoriev I.V."/>
            <person name="Nagy L."/>
            <person name="Hibbett D."/>
            <person name="Henrissat B."/>
            <person name="Matheny P.B."/>
            <person name="Labbe J."/>
            <person name="Martin A.F."/>
        </authorList>
    </citation>
    <scope>NUCLEOTIDE SEQUENCE</scope>
    <source>
        <strain evidence="1">BPL698</strain>
    </source>
</reference>
<dbReference type="Proteomes" id="UP001207468">
    <property type="component" value="Unassembled WGS sequence"/>
</dbReference>
<gene>
    <name evidence="1" type="ORF">F5148DRAFT_10193</name>
</gene>
<keyword evidence="2" id="KW-1185">Reference proteome</keyword>
<proteinExistence type="predicted"/>
<comment type="caution">
    <text evidence="1">The sequence shown here is derived from an EMBL/GenBank/DDBJ whole genome shotgun (WGS) entry which is preliminary data.</text>
</comment>